<feature type="region of interest" description="Disordered" evidence="3">
    <location>
        <begin position="325"/>
        <end position="344"/>
    </location>
</feature>
<evidence type="ECO:0000256" key="2">
    <source>
        <dbReference type="ARBA" id="ARBA00022490"/>
    </source>
</evidence>
<feature type="region of interest" description="Disordered" evidence="3">
    <location>
        <begin position="504"/>
        <end position="526"/>
    </location>
</feature>
<feature type="domain" description="Cdc42 binding" evidence="4">
    <location>
        <begin position="59"/>
        <end position="109"/>
    </location>
</feature>
<feature type="region of interest" description="Disordered" evidence="3">
    <location>
        <begin position="181"/>
        <end position="200"/>
    </location>
</feature>
<gene>
    <name evidence="5" type="ORF">SVUK_LOCUS9837</name>
</gene>
<dbReference type="EMBL" id="UYYB01094680">
    <property type="protein sequence ID" value="VDM74839.1"/>
    <property type="molecule type" value="Genomic_DNA"/>
</dbReference>
<name>A0A3P7J4Z5_STRVU</name>
<keyword evidence="2" id="KW-0963">Cytoplasm</keyword>
<dbReference type="Proteomes" id="UP000270094">
    <property type="component" value="Unassembled WGS sequence"/>
</dbReference>
<reference evidence="5 6" key="1">
    <citation type="submission" date="2018-11" db="EMBL/GenBank/DDBJ databases">
        <authorList>
            <consortium name="Pathogen Informatics"/>
        </authorList>
    </citation>
    <scope>NUCLEOTIDE SEQUENCE [LARGE SCALE GENOMIC DNA]</scope>
</reference>
<dbReference type="OrthoDB" id="5871657at2759"/>
<feature type="compositionally biased region" description="Low complexity" evidence="3">
    <location>
        <begin position="504"/>
        <end position="516"/>
    </location>
</feature>
<dbReference type="AlphaFoldDB" id="A0A3P7J4Z5"/>
<dbReference type="InterPro" id="IPR015116">
    <property type="entry name" value="Cdc42-bd-like"/>
</dbReference>
<proteinExistence type="predicted"/>
<evidence type="ECO:0000313" key="5">
    <source>
        <dbReference type="EMBL" id="VDM74839.1"/>
    </source>
</evidence>
<evidence type="ECO:0000313" key="6">
    <source>
        <dbReference type="Proteomes" id="UP000270094"/>
    </source>
</evidence>
<keyword evidence="6" id="KW-1185">Reference proteome</keyword>
<organism evidence="5 6">
    <name type="scientific">Strongylus vulgaris</name>
    <name type="common">Blood worm</name>
    <dbReference type="NCBI Taxonomy" id="40348"/>
    <lineage>
        <taxon>Eukaryota</taxon>
        <taxon>Metazoa</taxon>
        <taxon>Ecdysozoa</taxon>
        <taxon>Nematoda</taxon>
        <taxon>Chromadorea</taxon>
        <taxon>Rhabditida</taxon>
        <taxon>Rhabditina</taxon>
        <taxon>Rhabditomorpha</taxon>
        <taxon>Strongyloidea</taxon>
        <taxon>Strongylidae</taxon>
        <taxon>Strongylus</taxon>
    </lineage>
</organism>
<comment type="subcellular location">
    <subcellularLocation>
        <location evidence="1">Cytoplasm</location>
    </subcellularLocation>
</comment>
<dbReference type="Gene3D" id="4.10.680.10">
    <property type="entry name" value="Cdc42-like binding domain"/>
    <property type="match status" value="1"/>
</dbReference>
<dbReference type="GO" id="GO:0005737">
    <property type="term" value="C:cytoplasm"/>
    <property type="evidence" value="ECO:0007669"/>
    <property type="project" value="UniProtKB-SubCell"/>
</dbReference>
<protein>
    <recommendedName>
        <fullName evidence="4">Cdc42 binding domain-containing protein</fullName>
    </recommendedName>
</protein>
<dbReference type="Pfam" id="PF09027">
    <property type="entry name" value="GTPase_binding"/>
    <property type="match status" value="1"/>
</dbReference>
<accession>A0A3P7J4Z5</accession>
<feature type="compositionally biased region" description="Low complexity" evidence="3">
    <location>
        <begin position="186"/>
        <end position="196"/>
    </location>
</feature>
<evidence type="ECO:0000256" key="1">
    <source>
        <dbReference type="ARBA" id="ARBA00004496"/>
    </source>
</evidence>
<dbReference type="InterPro" id="IPR037085">
    <property type="entry name" value="Cdc42-bd-like_dom_sf"/>
</dbReference>
<sequence length="526" mass="56994">MLEMMARDRVIVIESNTFLWYGQNERTHKFGKFPRSSVFVNTKSMASNFHRDSAALGGNSKISLPIRGSFIHAAHGDVLGNQSWGTPEKIDDVYLKNPILGDPVNLTMMPLPIPSATNINNTAETILSGMPSTSKAKHVDYEDPFDTAAFDENFSPTKIKLPEVFTTGRVAPLVPSTNISIERPRPSSSRSSIISPNTFIIPSENGRQERAQAQIEKGITTATSNMMPSTSSSTNDMFMWSSAPKESGVVRLPLPKGPANASGSNAEIVTDPFEVSKILNNAVLRERYNNILEKKALLVASQSNSSLPSLPFSLSDGGAARRSESASVPVSLNPSSSKNVSFSENTLVRTRPEFSTKQQPATTINSNKLTRPQSVIVESRDHPEVNVRQWTSRETGDLPIDRSACNGSVLNANSELLNRTTMSSSALDDVRKKRVENVISSVLPKPSPLFFGNPSAGSGLQMRSAETISQTPIRSGFTNSARPSQNVLNLDGVLEPIRLPTSISISQTSSSSSGSQPLLRHTQQVA</sequence>
<evidence type="ECO:0000259" key="4">
    <source>
        <dbReference type="Pfam" id="PF09027"/>
    </source>
</evidence>
<evidence type="ECO:0000256" key="3">
    <source>
        <dbReference type="SAM" id="MobiDB-lite"/>
    </source>
</evidence>